<sequence>MNEHPGLEQSQLLKILQYLPEAAAVYSDARLTSAIDILRGIL</sequence>
<evidence type="ECO:0000313" key="1">
    <source>
        <dbReference type="EMBL" id="SEM77468.1"/>
    </source>
</evidence>
<dbReference type="Proteomes" id="UP000198942">
    <property type="component" value="Unassembled WGS sequence"/>
</dbReference>
<protein>
    <submittedName>
        <fullName evidence="1">Uncharacterized protein</fullName>
    </submittedName>
</protein>
<dbReference type="EMBL" id="FOCL01000001">
    <property type="protein sequence ID" value="SEM77468.1"/>
    <property type="molecule type" value="Genomic_DNA"/>
</dbReference>
<dbReference type="AlphaFoldDB" id="A0A1H8B5Z7"/>
<keyword evidence="2" id="KW-1185">Reference proteome</keyword>
<reference evidence="2" key="1">
    <citation type="submission" date="2016-10" db="EMBL/GenBank/DDBJ databases">
        <authorList>
            <person name="Varghese N."/>
            <person name="Submissions S."/>
        </authorList>
    </citation>
    <scope>NUCLEOTIDE SEQUENCE [LARGE SCALE GENOMIC DNA]</scope>
    <source>
        <strain evidence="2">Gh-48</strain>
    </source>
</reference>
<gene>
    <name evidence="1" type="ORF">SAMN05192574_101771</name>
</gene>
<name>A0A1H8B5Z7_9SPHI</name>
<dbReference type="STRING" id="551995.SAMN05192574_101771"/>
<proteinExistence type="predicted"/>
<accession>A0A1H8B5Z7</accession>
<organism evidence="1 2">
    <name type="scientific">Mucilaginibacter gossypiicola</name>
    <dbReference type="NCBI Taxonomy" id="551995"/>
    <lineage>
        <taxon>Bacteria</taxon>
        <taxon>Pseudomonadati</taxon>
        <taxon>Bacteroidota</taxon>
        <taxon>Sphingobacteriia</taxon>
        <taxon>Sphingobacteriales</taxon>
        <taxon>Sphingobacteriaceae</taxon>
        <taxon>Mucilaginibacter</taxon>
    </lineage>
</organism>
<evidence type="ECO:0000313" key="2">
    <source>
        <dbReference type="Proteomes" id="UP000198942"/>
    </source>
</evidence>